<reference evidence="2 3" key="1">
    <citation type="journal article" date="2019" name="Commun. Biol.">
        <title>The bagworm genome reveals a unique fibroin gene that provides high tensile strength.</title>
        <authorList>
            <person name="Kono N."/>
            <person name="Nakamura H."/>
            <person name="Ohtoshi R."/>
            <person name="Tomita M."/>
            <person name="Numata K."/>
            <person name="Arakawa K."/>
        </authorList>
    </citation>
    <scope>NUCLEOTIDE SEQUENCE [LARGE SCALE GENOMIC DNA]</scope>
</reference>
<sequence>MANATRTYEFGFDVEGRLGTSALTVFGTSDSDFRAFRALRGRGERPLRVNGHSRLLTCDVAHLAFVRVVFLNRRRPSSTEAQWCTTRFQVRIVRSSIVDHVPLLIDIMETKYLLPLRGKRDPEGPLTHALVKNILLKSLADMGYESPEGDLDKFNSSRFQSPAKGKNKRRVSSSSSEEETTGSDSTVAGSENESGSGSESGQSTSKSDASFTLGFPVQPCTAYVDATVPLVVGAGNFAEDRRDKAHLWKSFKVSAFRYKGQSWSNRGGSGQCHRCQRYGYAAKIVTRILERRENTRPSRAAQGLIQNDANFPELRAKPSRNATFAFRPALAPATNPWGRTQPPRAVQELPRESSNALSPA</sequence>
<evidence type="ECO:0000256" key="1">
    <source>
        <dbReference type="SAM" id="MobiDB-lite"/>
    </source>
</evidence>
<feature type="region of interest" description="Disordered" evidence="1">
    <location>
        <begin position="151"/>
        <end position="209"/>
    </location>
</feature>
<keyword evidence="3" id="KW-1185">Reference proteome</keyword>
<gene>
    <name evidence="2" type="ORF">EVAR_70561_1</name>
</gene>
<dbReference type="EMBL" id="BGZK01003153">
    <property type="protein sequence ID" value="GBP98510.1"/>
    <property type="molecule type" value="Genomic_DNA"/>
</dbReference>
<name>A0A4C2AEQ1_EUMVA</name>
<feature type="compositionally biased region" description="Low complexity" evidence="1">
    <location>
        <begin position="182"/>
        <end position="207"/>
    </location>
</feature>
<feature type="region of interest" description="Disordered" evidence="1">
    <location>
        <begin position="329"/>
        <end position="360"/>
    </location>
</feature>
<comment type="caution">
    <text evidence="2">The sequence shown here is derived from an EMBL/GenBank/DDBJ whole genome shotgun (WGS) entry which is preliminary data.</text>
</comment>
<accession>A0A4C2AEQ1</accession>
<evidence type="ECO:0000313" key="3">
    <source>
        <dbReference type="Proteomes" id="UP000299102"/>
    </source>
</evidence>
<proteinExistence type="predicted"/>
<evidence type="ECO:0000313" key="2">
    <source>
        <dbReference type="EMBL" id="GBP98510.1"/>
    </source>
</evidence>
<dbReference type="AlphaFoldDB" id="A0A4C2AEQ1"/>
<organism evidence="2 3">
    <name type="scientific">Eumeta variegata</name>
    <name type="common">Bagworm moth</name>
    <name type="synonym">Eumeta japonica</name>
    <dbReference type="NCBI Taxonomy" id="151549"/>
    <lineage>
        <taxon>Eukaryota</taxon>
        <taxon>Metazoa</taxon>
        <taxon>Ecdysozoa</taxon>
        <taxon>Arthropoda</taxon>
        <taxon>Hexapoda</taxon>
        <taxon>Insecta</taxon>
        <taxon>Pterygota</taxon>
        <taxon>Neoptera</taxon>
        <taxon>Endopterygota</taxon>
        <taxon>Lepidoptera</taxon>
        <taxon>Glossata</taxon>
        <taxon>Ditrysia</taxon>
        <taxon>Tineoidea</taxon>
        <taxon>Psychidae</taxon>
        <taxon>Oiketicinae</taxon>
        <taxon>Eumeta</taxon>
    </lineage>
</organism>
<protein>
    <submittedName>
        <fullName evidence="2">Uncharacterized protein</fullName>
    </submittedName>
</protein>
<dbReference type="Proteomes" id="UP000299102">
    <property type="component" value="Unassembled WGS sequence"/>
</dbReference>